<dbReference type="Pfam" id="PF03372">
    <property type="entry name" value="Exo_endo_phos"/>
    <property type="match status" value="1"/>
</dbReference>
<evidence type="ECO:0000256" key="6">
    <source>
        <dbReference type="ARBA" id="ARBA00022801"/>
    </source>
</evidence>
<evidence type="ECO:0000256" key="8">
    <source>
        <dbReference type="ARBA" id="ARBA00023204"/>
    </source>
</evidence>
<reference evidence="12" key="1">
    <citation type="submission" date="2015-11" db="EMBL/GenBank/DDBJ databases">
        <title>Draft Genome Sequence of the Radioresistant Bacterium Deinococcus grandis, Isolated from Freshwater Fish in Japan.</title>
        <authorList>
            <person name="Satoh K."/>
            <person name="Onodera T."/>
            <person name="Omoso K."/>
            <person name="Takeda-Yano K."/>
            <person name="Katayama T."/>
            <person name="Oono Y."/>
            <person name="Narumi I."/>
        </authorList>
    </citation>
    <scope>NUCLEOTIDE SEQUENCE [LARGE SCALE GENOMIC DNA]</scope>
    <source>
        <strain evidence="12">ATCC 43672</strain>
    </source>
</reference>
<evidence type="ECO:0000256" key="2">
    <source>
        <dbReference type="ARBA" id="ARBA00001946"/>
    </source>
</evidence>
<evidence type="ECO:0000256" key="9">
    <source>
        <dbReference type="SAM" id="Phobius"/>
    </source>
</evidence>
<dbReference type="InterPro" id="IPR005135">
    <property type="entry name" value="Endo/exonuclease/phosphatase"/>
</dbReference>
<feature type="transmembrane region" description="Helical" evidence="9">
    <location>
        <begin position="63"/>
        <end position="85"/>
    </location>
</feature>
<keyword evidence="5" id="KW-0227">DNA damage</keyword>
<dbReference type="GO" id="GO:0046872">
    <property type="term" value="F:metal ion binding"/>
    <property type="evidence" value="ECO:0007669"/>
    <property type="project" value="UniProtKB-KW"/>
</dbReference>
<evidence type="ECO:0000256" key="4">
    <source>
        <dbReference type="ARBA" id="ARBA00022723"/>
    </source>
</evidence>
<dbReference type="Gene3D" id="3.60.10.10">
    <property type="entry name" value="Endonuclease/exonuclease/phosphatase"/>
    <property type="match status" value="1"/>
</dbReference>
<organism evidence="11 12">
    <name type="scientific">Deinococcus grandis</name>
    <dbReference type="NCBI Taxonomy" id="57498"/>
    <lineage>
        <taxon>Bacteria</taxon>
        <taxon>Thermotogati</taxon>
        <taxon>Deinococcota</taxon>
        <taxon>Deinococci</taxon>
        <taxon>Deinococcales</taxon>
        <taxon>Deinococcaceae</taxon>
        <taxon>Deinococcus</taxon>
    </lineage>
</organism>
<evidence type="ECO:0000256" key="5">
    <source>
        <dbReference type="ARBA" id="ARBA00022763"/>
    </source>
</evidence>
<dbReference type="GO" id="GO:0004518">
    <property type="term" value="F:nuclease activity"/>
    <property type="evidence" value="ECO:0007669"/>
    <property type="project" value="UniProtKB-KW"/>
</dbReference>
<proteinExistence type="predicted"/>
<dbReference type="InterPro" id="IPR036691">
    <property type="entry name" value="Endo/exonu/phosph_ase_sf"/>
</dbReference>
<keyword evidence="12" id="KW-1185">Reference proteome</keyword>
<dbReference type="Proteomes" id="UP000056209">
    <property type="component" value="Unassembled WGS sequence"/>
</dbReference>
<comment type="cofactor">
    <cofactor evidence="2">
        <name>Mg(2+)</name>
        <dbReference type="ChEBI" id="CHEBI:18420"/>
    </cofactor>
</comment>
<comment type="cofactor">
    <cofactor evidence="1">
        <name>Mn(2+)</name>
        <dbReference type="ChEBI" id="CHEBI:29035"/>
    </cofactor>
</comment>
<keyword evidence="8" id="KW-0234">DNA repair</keyword>
<dbReference type="PANTHER" id="PTHR15822:SF4">
    <property type="entry name" value="TYROSYL-DNA PHOSPHODIESTERASE 2"/>
    <property type="match status" value="1"/>
</dbReference>
<evidence type="ECO:0000256" key="3">
    <source>
        <dbReference type="ARBA" id="ARBA00022722"/>
    </source>
</evidence>
<keyword evidence="9" id="KW-0812">Transmembrane</keyword>
<dbReference type="EMBL" id="BCMS01000001">
    <property type="protein sequence ID" value="GAQ20689.1"/>
    <property type="molecule type" value="Genomic_DNA"/>
</dbReference>
<dbReference type="GO" id="GO:0006281">
    <property type="term" value="P:DNA repair"/>
    <property type="evidence" value="ECO:0007669"/>
    <property type="project" value="UniProtKB-KW"/>
</dbReference>
<dbReference type="SUPFAM" id="SSF56219">
    <property type="entry name" value="DNase I-like"/>
    <property type="match status" value="1"/>
</dbReference>
<sequence length="337" mass="36662">MEGGRRGAPTLSPFLWTRGAAMSGTLRRVRAHLPALPTLTLILVALGWALGDLIGERTLPTLLLAYAPPLVWVLLCLPALAWAAWRRRGRGVALAALLLAAWGAGILHWRPQQSGTLRVVTFNVLGGARTSPAELGSALRALNADVILLQEARFHDPAFEAQLRAALPGYRAVRAQEVMTLTRLPLLGTDTRPLPGLNRAALVTRLRWAGRPLTVVNAHPGATQVSAALRDPARLRRSRDLRAAQLDVLTALARATPGPLILGGDLNTPPRGPAYRALRQAVGPDAFQRAGRGPGWTYPGLRLRIDHQFSRDLRPSRARVLPWTLSDHRPLLAEYRP</sequence>
<evidence type="ECO:0000313" key="12">
    <source>
        <dbReference type="Proteomes" id="UP000056209"/>
    </source>
</evidence>
<accession>A0A100HJT7</accession>
<keyword evidence="7" id="KW-0460">Magnesium</keyword>
<gene>
    <name evidence="11" type="ORF">DEIGR_100716</name>
</gene>
<comment type="caution">
    <text evidence="11">The sequence shown here is derived from an EMBL/GenBank/DDBJ whole genome shotgun (WGS) entry which is preliminary data.</text>
</comment>
<dbReference type="InterPro" id="IPR051547">
    <property type="entry name" value="TDP2-like"/>
</dbReference>
<protein>
    <recommendedName>
        <fullName evidence="10">Endonuclease/exonuclease/phosphatase domain-containing protein</fullName>
    </recommendedName>
</protein>
<keyword evidence="6" id="KW-0378">Hydrolase</keyword>
<keyword evidence="4" id="KW-0479">Metal-binding</keyword>
<dbReference type="AlphaFoldDB" id="A0A100HJT7"/>
<dbReference type="GO" id="GO:0016787">
    <property type="term" value="F:hydrolase activity"/>
    <property type="evidence" value="ECO:0007669"/>
    <property type="project" value="UniProtKB-KW"/>
</dbReference>
<keyword evidence="9" id="KW-1133">Transmembrane helix</keyword>
<evidence type="ECO:0000259" key="10">
    <source>
        <dbReference type="Pfam" id="PF03372"/>
    </source>
</evidence>
<feature type="transmembrane region" description="Helical" evidence="9">
    <location>
        <begin position="92"/>
        <end position="109"/>
    </location>
</feature>
<feature type="domain" description="Endonuclease/exonuclease/phosphatase" evidence="10">
    <location>
        <begin position="120"/>
        <end position="328"/>
    </location>
</feature>
<dbReference type="PANTHER" id="PTHR15822">
    <property type="entry name" value="TRAF AND TNF RECEPTOR-ASSOCIATED PROTEIN"/>
    <property type="match status" value="1"/>
</dbReference>
<evidence type="ECO:0000313" key="11">
    <source>
        <dbReference type="EMBL" id="GAQ20689.1"/>
    </source>
</evidence>
<evidence type="ECO:0000256" key="7">
    <source>
        <dbReference type="ARBA" id="ARBA00022842"/>
    </source>
</evidence>
<keyword evidence="9" id="KW-0472">Membrane</keyword>
<keyword evidence="3" id="KW-0540">Nuclease</keyword>
<name>A0A100HJT7_9DEIO</name>
<evidence type="ECO:0000256" key="1">
    <source>
        <dbReference type="ARBA" id="ARBA00001936"/>
    </source>
</evidence>
<feature type="transmembrane region" description="Helical" evidence="9">
    <location>
        <begin position="31"/>
        <end position="51"/>
    </location>
</feature>